<dbReference type="Gene3D" id="3.90.480.20">
    <property type="match status" value="1"/>
</dbReference>
<dbReference type="AlphaFoldDB" id="A0A7K1FG72"/>
<evidence type="ECO:0000259" key="7">
    <source>
        <dbReference type="Pfam" id="PF03460"/>
    </source>
</evidence>
<name>A0A7K1FG72_9ACTN</name>
<dbReference type="PANTHER" id="PTHR32439:SF9">
    <property type="entry name" value="BLR3264 PROTEIN"/>
    <property type="match status" value="1"/>
</dbReference>
<dbReference type="InterPro" id="IPR036136">
    <property type="entry name" value="Nit/Sulf_reduc_fer-like_dom_sf"/>
</dbReference>
<dbReference type="SUPFAM" id="SSF55124">
    <property type="entry name" value="Nitrite/Sulfite reductase N-terminal domain-like"/>
    <property type="match status" value="2"/>
</dbReference>
<gene>
    <name evidence="8" type="ORF">GIS00_03750</name>
</gene>
<dbReference type="Gene3D" id="3.30.413.10">
    <property type="entry name" value="Sulfite Reductase Hemoprotein, domain 1"/>
    <property type="match status" value="1"/>
</dbReference>
<evidence type="ECO:0000256" key="2">
    <source>
        <dbReference type="ARBA" id="ARBA00022617"/>
    </source>
</evidence>
<reference evidence="8 9" key="1">
    <citation type="submission" date="2019-11" db="EMBL/GenBank/DDBJ databases">
        <authorList>
            <person name="Jiang L.-Q."/>
        </authorList>
    </citation>
    <scope>NUCLEOTIDE SEQUENCE [LARGE SCALE GENOMIC DNA]</scope>
    <source>
        <strain evidence="8 9">YIM 132087</strain>
    </source>
</reference>
<organism evidence="8 9">
    <name type="scientific">Nakamurella alba</name>
    <dbReference type="NCBI Taxonomy" id="2665158"/>
    <lineage>
        <taxon>Bacteria</taxon>
        <taxon>Bacillati</taxon>
        <taxon>Actinomycetota</taxon>
        <taxon>Actinomycetes</taxon>
        <taxon>Nakamurellales</taxon>
        <taxon>Nakamurellaceae</taxon>
        <taxon>Nakamurella</taxon>
    </lineage>
</organism>
<dbReference type="Pfam" id="PF03460">
    <property type="entry name" value="NIR_SIR_ferr"/>
    <property type="match status" value="1"/>
</dbReference>
<protein>
    <submittedName>
        <fullName evidence="8">Cobalamin biosynthesis protein CobG</fullName>
    </submittedName>
</protein>
<evidence type="ECO:0000313" key="8">
    <source>
        <dbReference type="EMBL" id="MTD13060.1"/>
    </source>
</evidence>
<dbReference type="PANTHER" id="PTHR32439">
    <property type="entry name" value="FERREDOXIN--NITRITE REDUCTASE, CHLOROPLASTIC"/>
    <property type="match status" value="1"/>
</dbReference>
<keyword evidence="3" id="KW-0479">Metal-binding</keyword>
<evidence type="ECO:0000256" key="3">
    <source>
        <dbReference type="ARBA" id="ARBA00022723"/>
    </source>
</evidence>
<dbReference type="GO" id="GO:0046872">
    <property type="term" value="F:metal ion binding"/>
    <property type="evidence" value="ECO:0007669"/>
    <property type="project" value="UniProtKB-KW"/>
</dbReference>
<evidence type="ECO:0000256" key="6">
    <source>
        <dbReference type="ARBA" id="ARBA00023014"/>
    </source>
</evidence>
<dbReference type="InterPro" id="IPR005117">
    <property type="entry name" value="NiRdtase/SiRdtase_haem-b_fer"/>
</dbReference>
<evidence type="ECO:0000256" key="1">
    <source>
        <dbReference type="ARBA" id="ARBA00022485"/>
    </source>
</evidence>
<dbReference type="Proteomes" id="UP000460221">
    <property type="component" value="Unassembled WGS sequence"/>
</dbReference>
<proteinExistence type="predicted"/>
<dbReference type="GO" id="GO:0016491">
    <property type="term" value="F:oxidoreductase activity"/>
    <property type="evidence" value="ECO:0007669"/>
    <property type="project" value="UniProtKB-KW"/>
</dbReference>
<dbReference type="EMBL" id="WLYK01000001">
    <property type="protein sequence ID" value="MTD13060.1"/>
    <property type="molecule type" value="Genomic_DNA"/>
</dbReference>
<evidence type="ECO:0000256" key="4">
    <source>
        <dbReference type="ARBA" id="ARBA00023002"/>
    </source>
</evidence>
<keyword evidence="1" id="KW-0004">4Fe-4S</keyword>
<dbReference type="InterPro" id="IPR045854">
    <property type="entry name" value="NO2/SO3_Rdtase_4Fe4S_sf"/>
</dbReference>
<evidence type="ECO:0000256" key="5">
    <source>
        <dbReference type="ARBA" id="ARBA00023004"/>
    </source>
</evidence>
<accession>A0A7K1FG72</accession>
<dbReference type="GO" id="GO:0051539">
    <property type="term" value="F:4 iron, 4 sulfur cluster binding"/>
    <property type="evidence" value="ECO:0007669"/>
    <property type="project" value="UniProtKB-KW"/>
</dbReference>
<keyword evidence="5" id="KW-0408">Iron</keyword>
<comment type="caution">
    <text evidence="8">The sequence shown here is derived from an EMBL/GenBank/DDBJ whole genome shotgun (WGS) entry which is preliminary data.</text>
</comment>
<dbReference type="InterPro" id="IPR051329">
    <property type="entry name" value="NIR_SIR_4Fe-4S"/>
</dbReference>
<feature type="domain" description="Nitrite/Sulfite reductase ferredoxin-like" evidence="7">
    <location>
        <begin position="30"/>
        <end position="76"/>
    </location>
</feature>
<sequence length="366" mass="37347">MGAVSPPIARSAADRCPGLLRPHLAADGALVRLRLPGGRLPGVALSALVGAADRFGDGDLQLTSRGNVQIRGIRPDPDGEAPAALVTLLSDAGLLPAPGHERVRNVTASPLSGITGGTADIRSLVDALDRAVCAAPDLAGLPGRFLFGIDDGRGDLAGLRLDLGVRMTGQDHGWLLIGGRLGPSVATAGIPDAIVDLASQFLRVRGRAWHVDELPDGLPGVTTAPDQPRAPVVMPYGVLTRDDGDVALSTAVPLGVLTPAMLDVLRGQPEVVVTPWRGIVLPTAAPGMAPVLADAGFLLDGDAAWSGISACTGAPRCPSGRADTRPVAASLATQGHRGRVHVIGCPRACGAPAGEHRSVRAWEVTG</sequence>
<dbReference type="SUPFAM" id="SSF56014">
    <property type="entry name" value="Nitrite and sulphite reductase 4Fe-4S domain-like"/>
    <property type="match status" value="2"/>
</dbReference>
<evidence type="ECO:0000313" key="9">
    <source>
        <dbReference type="Proteomes" id="UP000460221"/>
    </source>
</evidence>
<keyword evidence="4" id="KW-0560">Oxidoreductase</keyword>
<keyword evidence="2" id="KW-0349">Heme</keyword>
<keyword evidence="6" id="KW-0411">Iron-sulfur</keyword>
<keyword evidence="9" id="KW-1185">Reference proteome</keyword>